<dbReference type="Gene3D" id="1.25.40.410">
    <property type="match status" value="1"/>
</dbReference>
<evidence type="ECO:0000256" key="2">
    <source>
        <dbReference type="ARBA" id="ARBA00022658"/>
    </source>
</evidence>
<protein>
    <recommendedName>
        <fullName evidence="9">Dedicator of cytokinesis 7</fullName>
    </recommendedName>
</protein>
<feature type="domain" description="DOCKER" evidence="6">
    <location>
        <begin position="1470"/>
        <end position="1901"/>
    </location>
</feature>
<feature type="region of interest" description="Disordered" evidence="4">
    <location>
        <begin position="1077"/>
        <end position="1103"/>
    </location>
</feature>
<dbReference type="PROSITE" id="PS51650">
    <property type="entry name" value="C2_DOCK"/>
    <property type="match status" value="1"/>
</dbReference>
<evidence type="ECO:0000256" key="1">
    <source>
        <dbReference type="ARBA" id="ARBA00022553"/>
    </source>
</evidence>
<dbReference type="CDD" id="cd08696">
    <property type="entry name" value="C2_Dock-C"/>
    <property type="match status" value="1"/>
</dbReference>
<dbReference type="InterPro" id="IPR027357">
    <property type="entry name" value="DOCKER_dom"/>
</dbReference>
<evidence type="ECO:0000313" key="8">
    <source>
        <dbReference type="Proteomes" id="UP000265100"/>
    </source>
</evidence>
<feature type="domain" description="C2 DOCK-type" evidence="5">
    <location>
        <begin position="463"/>
        <end position="646"/>
    </location>
</feature>
<evidence type="ECO:0000256" key="4">
    <source>
        <dbReference type="SAM" id="MobiDB-lite"/>
    </source>
</evidence>
<dbReference type="GO" id="GO:0007409">
    <property type="term" value="P:axonogenesis"/>
    <property type="evidence" value="ECO:0007669"/>
    <property type="project" value="TreeGrafter"/>
</dbReference>
<evidence type="ECO:0000259" key="6">
    <source>
        <dbReference type="PROSITE" id="PS51651"/>
    </source>
</evidence>
<dbReference type="InterPro" id="IPR043162">
    <property type="entry name" value="DOCK_C_lobe_C"/>
</dbReference>
<dbReference type="Ensembl" id="ENSACLT00000076021.1">
    <property type="protein sequence ID" value="ENSACLP00000079960.1"/>
    <property type="gene ID" value="ENSACLG00000001061.2"/>
</dbReference>
<evidence type="ECO:0000259" key="5">
    <source>
        <dbReference type="PROSITE" id="PS51650"/>
    </source>
</evidence>
<reference evidence="7" key="2">
    <citation type="submission" date="2025-08" db="UniProtKB">
        <authorList>
            <consortium name="Ensembl"/>
        </authorList>
    </citation>
    <scope>IDENTIFICATION</scope>
</reference>
<accession>A0AAX7VE69</accession>
<dbReference type="InterPro" id="IPR046769">
    <property type="entry name" value="DOCKER_Lobe_A"/>
</dbReference>
<dbReference type="InterPro" id="IPR021816">
    <property type="entry name" value="DOCK_C/D_N"/>
</dbReference>
<reference evidence="7" key="1">
    <citation type="submission" date="2018-05" db="EMBL/GenBank/DDBJ databases">
        <authorList>
            <person name="Datahose"/>
        </authorList>
    </citation>
    <scope>NUCLEOTIDE SEQUENCE</scope>
</reference>
<comment type="similarity">
    <text evidence="3">Belongs to the DOCK family.</text>
</comment>
<dbReference type="GO" id="GO:0005085">
    <property type="term" value="F:guanyl-nucleotide exchange factor activity"/>
    <property type="evidence" value="ECO:0007669"/>
    <property type="project" value="UniProtKB-KW"/>
</dbReference>
<dbReference type="InterPro" id="IPR026791">
    <property type="entry name" value="DOCK"/>
</dbReference>
<dbReference type="InterPro" id="IPR037808">
    <property type="entry name" value="C2_Dock-C"/>
</dbReference>
<dbReference type="FunFam" id="1.25.40.410:FF:000002">
    <property type="entry name" value="Dedicator of cytokinesis protein 7"/>
    <property type="match status" value="1"/>
</dbReference>
<organism evidence="7 8">
    <name type="scientific">Astatotilapia calliptera</name>
    <name type="common">Eastern happy</name>
    <name type="synonym">Chromis callipterus</name>
    <dbReference type="NCBI Taxonomy" id="8154"/>
    <lineage>
        <taxon>Eukaryota</taxon>
        <taxon>Metazoa</taxon>
        <taxon>Chordata</taxon>
        <taxon>Craniata</taxon>
        <taxon>Vertebrata</taxon>
        <taxon>Euteleostomi</taxon>
        <taxon>Actinopterygii</taxon>
        <taxon>Neopterygii</taxon>
        <taxon>Teleostei</taxon>
        <taxon>Neoteleostei</taxon>
        <taxon>Acanthomorphata</taxon>
        <taxon>Ovalentaria</taxon>
        <taxon>Cichlomorphae</taxon>
        <taxon>Cichliformes</taxon>
        <taxon>Cichlidae</taxon>
        <taxon>African cichlids</taxon>
        <taxon>Pseudocrenilabrinae</taxon>
        <taxon>Haplochromini</taxon>
        <taxon>Astatotilapia</taxon>
    </lineage>
</organism>
<keyword evidence="2" id="KW-0344">Guanine-nucleotide releasing factor</keyword>
<evidence type="ECO:0008006" key="9">
    <source>
        <dbReference type="Google" id="ProtNLM"/>
    </source>
</evidence>
<reference evidence="7" key="3">
    <citation type="submission" date="2025-09" db="UniProtKB">
        <authorList>
            <consortium name="Ensembl"/>
        </authorList>
    </citation>
    <scope>IDENTIFICATION</scope>
</reference>
<proteinExistence type="inferred from homology"/>
<dbReference type="PANTHER" id="PTHR23317:SF78">
    <property type="entry name" value="DEDICATOR OF CYTOKINESIS PROTEIN 7"/>
    <property type="match status" value="1"/>
</dbReference>
<dbReference type="Proteomes" id="UP000265100">
    <property type="component" value="Chromosome 17"/>
</dbReference>
<dbReference type="FunFam" id="1.20.58.740:FF:000002">
    <property type="entry name" value="Dedicator of cytokinesis protein 7"/>
    <property type="match status" value="1"/>
</dbReference>
<dbReference type="InterPro" id="IPR027007">
    <property type="entry name" value="C2_DOCK-type_domain"/>
</dbReference>
<dbReference type="Gene3D" id="1.20.58.740">
    <property type="match status" value="1"/>
</dbReference>
<dbReference type="Pfam" id="PF06920">
    <property type="entry name" value="DHR-2_Lobe_A"/>
    <property type="match status" value="1"/>
</dbReference>
<dbReference type="PROSITE" id="PS51651">
    <property type="entry name" value="DOCKER"/>
    <property type="match status" value="1"/>
</dbReference>
<dbReference type="InterPro" id="IPR046770">
    <property type="entry name" value="DOCKER_Lobe_B"/>
</dbReference>
<dbReference type="GO" id="GO:0007264">
    <property type="term" value="P:small GTPase-mediated signal transduction"/>
    <property type="evidence" value="ECO:0007669"/>
    <property type="project" value="InterPro"/>
</dbReference>
<dbReference type="Gene3D" id="2.60.40.150">
    <property type="entry name" value="C2 domain"/>
    <property type="match status" value="1"/>
</dbReference>
<evidence type="ECO:0000256" key="3">
    <source>
        <dbReference type="PROSITE-ProRule" id="PRU00983"/>
    </source>
</evidence>
<dbReference type="InterPro" id="IPR043161">
    <property type="entry name" value="DOCK_C_lobe_A"/>
</dbReference>
<sequence>SCLFLLGRMARQQCYCTDVYALNSYLTSPIPLIFSLSHLLIAHQVPLTEAVEPVDFEEYLITHPPIVESGPLRDLIEFPPDDIEVIYTPRECRTVVQSVFFALVVLQDDLKRRSMSIDDTPRGSWACSIFDLKNSLPDALLPHLLDRAPNEEIDRHNEDQRKANRHRELFALHPALDEEEPVERHCVPEVPKEHFGQRLLVKCLSLKFEIEIEPIFASLALYDVKEKKKISENFFFDLNSEQTKAMLRPHIQTAAISTLARSAIFSITYPSQDVFLVIKNSDSLLMYHKPCIYEKLEKLRGQSEQFCQRLGRYRMPFAWTAIHLMNIVNSAGSLERDTENSSIMGRRSLERTTSGDESCSLTGFRPATLTITNFFKQEGDRLSDEDLYKFLADMRRPSSVLRRLRPITAQLKLDISPAPENPHYCLTPDLLQVKPYPDSRVRPTREILEFPARDVYVPNTIYRNLLYVNPQSLNFANRQGSARNITVKVQFMNGEDPSNAMPVIFGKSSCADFYKEAYTAVVYHNRSPDFHDEIKIKLPASLSDHHHILFTFYHVSCQQKQNTPLETPVGYTWIPMLQNGRLRTGHFCLPVSLEKPPQSYSVLSPDDQYLDKFFALVHALDEHMFPVRIGDMRIMENNLETELKSSIAALNSSQLEPIVRFLHLLLDKLVLLVVRPPVIAGQIVNLGQACFEVMASIVNRLHKYLDTNQDMHGRNSLLSSYIHYVFRLPSTDPNSPSPGPGGLGGSVHYATMARSAVRPASLNLNRSRSLSNSNPDISGTPTSPDDEIMLGYFFWCLTLSLSGCTAFPFPLCPSLFLCLRFDFLTQLFHEELALQWVVSSGSVREGALQQAWFFFELMVRKQNLDKSPRKNRFPERFMDDITALVSTIAGDIVSRFQKDLELVERLNMSLAFFLNDLLSVMDRGFVFSLIRAYWKQLYALQNPTLESLRLDFLRIVCSHEHYVTLNLPCSLLTPPASPSPSVSGFSTHVQDQKIANMFELSVPFREQHYLAGLVLSELSVILDPDNEGVVHNLLSSHDSDPRYADPEVKARVAMLYLPLISIVMEALPQLHDFTGTESHNQWGRPGGPQGAAVGTSGEETEGEGNSMISQTVAMAIAGTSTASPMSRPSSFLLNSFSAESSRSLLICLLWVLKNADELVLQKWFTDLSVSQLNRLLDLLYLCVSCFEYKVTSTITKSKDMKAKLEEAILGSIGARQEMVRRSRGPSGSAFGSQENLRWRKDMTHWRQNSEKMDKTRAELEHEALIDGNLATEANLIILDTLEIIVQVLTESKESILGGVLKVLLHSMACNQSALYLQHCFATQRALVSKFPELLFEEETEQCADLCLRLLRSCSSSISTIRSHASASLYLLMRQNFEIGNNFARVKMQVTMSLSSLVGTSQNFNEEFLRRSLKTILTYAEEDLELRETTFPDQVQDLVFNLHMILSDTVKMKEHQEDPEMLIDLMYRIAKGYQTSPDLRLTWLQNMAGKHSERNNHAEAAQCLVHSAALVAEYLSMLEDRKYLPVGCVTFQNISSNVLEESAVSDDVVSPDEEGICSGKYFTEIGLVGLLEQAAASFSMAGMYEAVNEVYKVLIPIHEANRDAKKLATIHGKLQEAFGKIDGKRMFGTYFRVGFYGTKFGDLDEQEFVYKEPAITKLAEISHRLEGFYGERFGEDQVEVIKDSNPVDKCKLDPNKAFIQITYVEPYFDTYEMKDRITYFDKNYNLRRFVYCTPFTLDGRAHGDLHEQFKRKTILTTSHAFPYIKTRINIIHKEEIISTPIEVAIEDMQKKTQELAFATHQDPADAKMLQMVLQGSVGTTVNQGPLEVAQVFLSEIPSDPKLYRHHNKLRLCFKDFTKRCEDALRKNKSLIGPDQKEYQRELERNYHRLKEALQPLINRKIPQLYKPVLQVNSHR</sequence>
<keyword evidence="8" id="KW-1185">Reference proteome</keyword>
<dbReference type="Pfam" id="PF14429">
    <property type="entry name" value="DOCK-C2"/>
    <property type="match status" value="1"/>
</dbReference>
<gene>
    <name evidence="7" type="primary">DOCK8</name>
</gene>
<dbReference type="InterPro" id="IPR035892">
    <property type="entry name" value="C2_domain_sf"/>
</dbReference>
<name>A0AAX7VE69_ASTCA</name>
<dbReference type="GeneTree" id="ENSGT00940000155661"/>
<dbReference type="PANTHER" id="PTHR23317">
    <property type="entry name" value="DEDICATOR OF CYTOKINESIS DOCK"/>
    <property type="match status" value="1"/>
</dbReference>
<dbReference type="InterPro" id="IPR046773">
    <property type="entry name" value="DOCKER_Lobe_C"/>
</dbReference>
<dbReference type="Pfam" id="PF20422">
    <property type="entry name" value="DHR-2_Lobe_B"/>
    <property type="match status" value="1"/>
</dbReference>
<dbReference type="Pfam" id="PF11878">
    <property type="entry name" value="DOCK_C-D_N"/>
    <property type="match status" value="1"/>
</dbReference>
<keyword evidence="1" id="KW-0597">Phosphoprotein</keyword>
<evidence type="ECO:0000313" key="7">
    <source>
        <dbReference type="Ensembl" id="ENSACLP00000079960.1"/>
    </source>
</evidence>
<dbReference type="CDD" id="cd11703">
    <property type="entry name" value="DHR2_DOCK7"/>
    <property type="match status" value="1"/>
</dbReference>
<dbReference type="Pfam" id="PF20421">
    <property type="entry name" value="DHR-2_Lobe_C"/>
    <property type="match status" value="1"/>
</dbReference>